<feature type="chain" id="PRO_5006633092" evidence="1">
    <location>
        <begin position="27"/>
        <end position="609"/>
    </location>
</feature>
<dbReference type="Gene3D" id="1.10.1330.10">
    <property type="entry name" value="Dockerin domain"/>
    <property type="match status" value="1"/>
</dbReference>
<evidence type="ECO:0000256" key="1">
    <source>
        <dbReference type="SAM" id="SignalP"/>
    </source>
</evidence>
<dbReference type="PANTHER" id="PTHR33428:SF14">
    <property type="entry name" value="CARBOXYLESTERASE TYPE B DOMAIN-CONTAINING PROTEIN"/>
    <property type="match status" value="1"/>
</dbReference>
<protein>
    <submittedName>
        <fullName evidence="3">Alpha/beta hydrolase family</fullName>
    </submittedName>
</protein>
<organism evidence="3">
    <name type="scientific">Lentimicrobium saccharophilum</name>
    <dbReference type="NCBI Taxonomy" id="1678841"/>
    <lineage>
        <taxon>Bacteria</taxon>
        <taxon>Pseudomonadati</taxon>
        <taxon>Bacteroidota</taxon>
        <taxon>Bacteroidia</taxon>
        <taxon>Bacteroidales</taxon>
        <taxon>Lentimicrobiaceae</taxon>
        <taxon>Lentimicrobium</taxon>
    </lineage>
</organism>
<sequence>MKPFSTAKWKIIVAALAIGATLTGIAQPFQTGHTSVTFTDPARNNRSIATEIYYPADVSGNNVPVTTAVQDRFPVLVFGHGFTMTWSAYENIWTALAPQGFILAFPKTEGSLFPSHSAFGTDLAFVATQMQVLGQNSASLLYQRIDSMNCVMGHSMGGGAAFLAAQQSASIKAIATLAAAETSPSAINAAASLSIPSLLLAGGNDCVTPPPDHQLPMYNALQSDCKTYISITGGSHCQMAEYNFYCAFGEATCSPSPAISRAQQHVVINRYLIPWLQSILKGDAAAGEVFDSTLRVDPEVTWLKNCVLCDEIAPPLNLSAIANGSTQVEITWTPNIADQPVLLCYALDGLFGEPDAGTAYQPGITIPGGGEVLFSGPGNSFVHNGLMASSTCHYKAFSYNSAFTYSQGVFAETTTLPENKVLTLTVLLQGLYQSEGTMRKARNGSGDQYAGNIADLITVELHPADGYGIPVYISENTELTTAGLAQVLIPAEFQAAYYITVKHRNSIESASAIPVSLLSDEIVIDFTDPGSVFGANLFLAADGSGLIYSGDVNQDGLIDTADMTKVENDAFSFSTGYLPTDVNGDGITDTADMTLIDNNAAAFVNAALP</sequence>
<dbReference type="Pfam" id="PF12740">
    <property type="entry name" value="PETase"/>
    <property type="match status" value="1"/>
</dbReference>
<proteinExistence type="predicted"/>
<evidence type="ECO:0000313" key="3">
    <source>
        <dbReference type="EMBL" id="GAP42396.1"/>
    </source>
</evidence>
<accession>A0A0S7BPQ8</accession>
<name>A0A0S7BPQ8_9BACT</name>
<dbReference type="GO" id="GO:0000272">
    <property type="term" value="P:polysaccharide catabolic process"/>
    <property type="evidence" value="ECO:0007669"/>
    <property type="project" value="InterPro"/>
</dbReference>
<dbReference type="InterPro" id="IPR029058">
    <property type="entry name" value="AB_hydrolase_fold"/>
</dbReference>
<dbReference type="STRING" id="1678841.TBC1_11525"/>
<keyword evidence="4" id="KW-1185">Reference proteome</keyword>
<dbReference type="SUPFAM" id="SSF63446">
    <property type="entry name" value="Type I dockerin domain"/>
    <property type="match status" value="1"/>
</dbReference>
<dbReference type="EMBL" id="DF968182">
    <property type="protein sequence ID" value="GAP42396.1"/>
    <property type="molecule type" value="Genomic_DNA"/>
</dbReference>
<dbReference type="Gene3D" id="3.40.50.1820">
    <property type="entry name" value="alpha/beta hydrolase"/>
    <property type="match status" value="1"/>
</dbReference>
<dbReference type="InterPro" id="IPR036439">
    <property type="entry name" value="Dockerin_dom_sf"/>
</dbReference>
<evidence type="ECO:0000259" key="2">
    <source>
        <dbReference type="Pfam" id="PF12740"/>
    </source>
</evidence>
<feature type="signal peptide" evidence="1">
    <location>
        <begin position="1"/>
        <end position="26"/>
    </location>
</feature>
<evidence type="ECO:0000313" key="4">
    <source>
        <dbReference type="Proteomes" id="UP000053091"/>
    </source>
</evidence>
<dbReference type="RefSeq" id="WP_062038074.1">
    <property type="nucleotide sequence ID" value="NZ_DF968182.1"/>
</dbReference>
<gene>
    <name evidence="3" type="ORF">TBC1_11525</name>
</gene>
<keyword evidence="1" id="KW-0732">Signal</keyword>
<dbReference type="PANTHER" id="PTHR33428">
    <property type="entry name" value="CHLOROPHYLLASE-2, CHLOROPLASTIC"/>
    <property type="match status" value="1"/>
</dbReference>
<feature type="domain" description="PET hydrolase/cutinase-like" evidence="2">
    <location>
        <begin position="49"/>
        <end position="241"/>
    </location>
</feature>
<dbReference type="InterPro" id="IPR041127">
    <property type="entry name" value="PET_hydrolase/cutinase-like"/>
</dbReference>
<dbReference type="OrthoDB" id="1466228at2"/>
<reference evidence="3" key="1">
    <citation type="journal article" date="2015" name="Genome Announc.">
        <title>Draft Genome Sequence of Bacteroidales Strain TBC1, a Novel Isolate from a Methanogenic Wastewater Treatment System.</title>
        <authorList>
            <person name="Tourlousse D.M."/>
            <person name="Matsuura N."/>
            <person name="Sun L."/>
            <person name="Toyonaga M."/>
            <person name="Kuroda K."/>
            <person name="Ohashi A."/>
            <person name="Cruz R."/>
            <person name="Yamaguchi T."/>
            <person name="Sekiguchi Y."/>
        </authorList>
    </citation>
    <scope>NUCLEOTIDE SEQUENCE [LARGE SCALE GENOMIC DNA]</scope>
    <source>
        <strain evidence="3">TBC1</strain>
    </source>
</reference>
<keyword evidence="3" id="KW-0378">Hydrolase</keyword>
<dbReference type="Proteomes" id="UP000053091">
    <property type="component" value="Unassembled WGS sequence"/>
</dbReference>
<dbReference type="SUPFAM" id="SSF53474">
    <property type="entry name" value="alpha/beta-Hydrolases"/>
    <property type="match status" value="1"/>
</dbReference>
<dbReference type="GO" id="GO:0016787">
    <property type="term" value="F:hydrolase activity"/>
    <property type="evidence" value="ECO:0007669"/>
    <property type="project" value="UniProtKB-KW"/>
</dbReference>
<dbReference type="AlphaFoldDB" id="A0A0S7BPQ8"/>